<comment type="caution">
    <text evidence="3">The sequence shown here is derived from an EMBL/GenBank/DDBJ whole genome shotgun (WGS) entry which is preliminary data.</text>
</comment>
<evidence type="ECO:0000256" key="1">
    <source>
        <dbReference type="SAM" id="Coils"/>
    </source>
</evidence>
<feature type="coiled-coil region" evidence="1">
    <location>
        <begin position="135"/>
        <end position="166"/>
    </location>
</feature>
<organism evidence="3 4">
    <name type="scientific">Tribonema minus</name>
    <dbReference type="NCBI Taxonomy" id="303371"/>
    <lineage>
        <taxon>Eukaryota</taxon>
        <taxon>Sar</taxon>
        <taxon>Stramenopiles</taxon>
        <taxon>Ochrophyta</taxon>
        <taxon>PX clade</taxon>
        <taxon>Xanthophyceae</taxon>
        <taxon>Tribonematales</taxon>
        <taxon>Tribonemataceae</taxon>
        <taxon>Tribonema</taxon>
    </lineage>
</organism>
<proteinExistence type="predicted"/>
<sequence length="201" mass="21250">MLPSAKQGMTDGGNGSDEGGPTEPPSAAASDDEGSQGDTLNLEQSGGADETQLGAEEPPSAAASDDEGSQGDTLNLEQSGGADETQLGAESSAILEHYKKRRIEIYETFGRDVRRCMEWCKEIEGTLDNVFNKAFHAAQQHIDEAEAELTEELQREEAEAAEVATTKDILQRMMSNLMQATQQINQAGAGGASDHDSGDGS</sequence>
<dbReference type="EMBL" id="JAFCMP010000479">
    <property type="protein sequence ID" value="KAG5179349.1"/>
    <property type="molecule type" value="Genomic_DNA"/>
</dbReference>
<feature type="region of interest" description="Disordered" evidence="2">
    <location>
        <begin position="1"/>
        <end position="87"/>
    </location>
</feature>
<keyword evidence="1" id="KW-0175">Coiled coil</keyword>
<protein>
    <submittedName>
        <fullName evidence="3">Uncharacterized protein</fullName>
    </submittedName>
</protein>
<name>A0A836CB91_9STRA</name>
<evidence type="ECO:0000313" key="4">
    <source>
        <dbReference type="Proteomes" id="UP000664859"/>
    </source>
</evidence>
<evidence type="ECO:0000313" key="3">
    <source>
        <dbReference type="EMBL" id="KAG5179349.1"/>
    </source>
</evidence>
<accession>A0A836CB91</accession>
<feature type="region of interest" description="Disordered" evidence="2">
    <location>
        <begin position="181"/>
        <end position="201"/>
    </location>
</feature>
<reference evidence="3" key="1">
    <citation type="submission" date="2021-02" db="EMBL/GenBank/DDBJ databases">
        <title>First Annotated Genome of the Yellow-green Alga Tribonema minus.</title>
        <authorList>
            <person name="Mahan K.M."/>
        </authorList>
    </citation>
    <scope>NUCLEOTIDE SEQUENCE</scope>
    <source>
        <strain evidence="3">UTEX B ZZ1240</strain>
    </source>
</reference>
<dbReference type="AlphaFoldDB" id="A0A836CB91"/>
<evidence type="ECO:0000256" key="2">
    <source>
        <dbReference type="SAM" id="MobiDB-lite"/>
    </source>
</evidence>
<dbReference type="Proteomes" id="UP000664859">
    <property type="component" value="Unassembled WGS sequence"/>
</dbReference>
<gene>
    <name evidence="3" type="ORF">JKP88DRAFT_224410</name>
</gene>
<keyword evidence="4" id="KW-1185">Reference proteome</keyword>